<dbReference type="Gene3D" id="3.40.50.2000">
    <property type="entry name" value="Glycogen Phosphorylase B"/>
    <property type="match status" value="2"/>
</dbReference>
<comment type="similarity">
    <text evidence="1">Belongs to the UDP-glycosyltransferase family.</text>
</comment>
<dbReference type="STRING" id="3914.A0A0L9VE79"/>
<dbReference type="AlphaFoldDB" id="A0A0L9VE79"/>
<dbReference type="Pfam" id="PF00201">
    <property type="entry name" value="UDPGT"/>
    <property type="match status" value="1"/>
</dbReference>
<dbReference type="CDD" id="cd03784">
    <property type="entry name" value="GT1_Gtf-like"/>
    <property type="match status" value="1"/>
</dbReference>
<dbReference type="InterPro" id="IPR002213">
    <property type="entry name" value="UDP_glucos_trans"/>
</dbReference>
<name>A0A0L9VE79_PHAAN</name>
<dbReference type="Proteomes" id="UP000053144">
    <property type="component" value="Chromosome 9"/>
</dbReference>
<sequence>MELPKQEARVAPAPPIVAMLPSPGMGHLIPMIEFAKRVVRYHNLSVTFVIPTDGPPSKTQIAVLQALPDSISHTFLPQVTLSDLPPDAKIETVMSYVVLRSLPSLRQAFHSLSATHTLAALVVDLFSTDAFDVAAEFNASPYVFFPSTATALSLLFHLPTLDREVHCEYRDLPEPVKIPGCIPLHGRELLDPVQDRKDEAYKWVLHHAKRYREAEGIIENSFTELEPGAWSELQKEQPGRPPVYAVGPLVRMETSSVESECLRWLDEQPCGSVLFVSFGSGGTLSTAQINELAHGLEASEQRFLWVVKSPNDKIANAAYFSAETAADPFHFLPEGFVERTKGRGFVVPSWAPQPQVLAHPSTAGFLTHCGWNSILESVVSGVPFIAWPLFAEQRMNAFMLTQEVRVALRPKVADNGLVERQEISSVVKSLMEGEEGKKLRYRTKDLKDAAAMALAENGSSTNHISHLALLWANKTTVTPPPPKIKLNPSSSSSSSSIQ</sequence>
<dbReference type="FunFam" id="3.40.50.2000:FF:000054">
    <property type="entry name" value="Glycosyltransferase"/>
    <property type="match status" value="1"/>
</dbReference>
<dbReference type="KEGG" id="var:108343514"/>
<keyword evidence="2" id="KW-0328">Glycosyltransferase</keyword>
<evidence type="ECO:0000313" key="6">
    <source>
        <dbReference type="Proteomes" id="UP000053144"/>
    </source>
</evidence>
<feature type="compositionally biased region" description="Low complexity" evidence="4">
    <location>
        <begin position="489"/>
        <end position="498"/>
    </location>
</feature>
<evidence type="ECO:0000256" key="2">
    <source>
        <dbReference type="ARBA" id="ARBA00022676"/>
    </source>
</evidence>
<protein>
    <recommendedName>
        <fullName evidence="7">Glycosyltransferase</fullName>
    </recommendedName>
</protein>
<evidence type="ECO:0000256" key="1">
    <source>
        <dbReference type="ARBA" id="ARBA00009995"/>
    </source>
</evidence>
<evidence type="ECO:0000256" key="3">
    <source>
        <dbReference type="ARBA" id="ARBA00022679"/>
    </source>
</evidence>
<dbReference type="GO" id="GO:0008194">
    <property type="term" value="F:UDP-glycosyltransferase activity"/>
    <property type="evidence" value="ECO:0007669"/>
    <property type="project" value="InterPro"/>
</dbReference>
<proteinExistence type="inferred from homology"/>
<gene>
    <name evidence="5" type="ORF">LR48_Vigan09g161300</name>
</gene>
<dbReference type="FunFam" id="3.40.50.2000:FF:000051">
    <property type="entry name" value="Glycosyltransferase"/>
    <property type="match status" value="1"/>
</dbReference>
<evidence type="ECO:0000313" key="5">
    <source>
        <dbReference type="EMBL" id="KOM52954.1"/>
    </source>
</evidence>
<dbReference type="PANTHER" id="PTHR48046">
    <property type="entry name" value="UDP-GLYCOSYLTRANSFERASE 72E1"/>
    <property type="match status" value="1"/>
</dbReference>
<dbReference type="Gramene" id="KOM52954">
    <property type="protein sequence ID" value="KOM52954"/>
    <property type="gene ID" value="LR48_Vigan09g161300"/>
</dbReference>
<dbReference type="SUPFAM" id="SSF53756">
    <property type="entry name" value="UDP-Glycosyltransferase/glycogen phosphorylase"/>
    <property type="match status" value="1"/>
</dbReference>
<dbReference type="OrthoDB" id="5835829at2759"/>
<evidence type="ECO:0008006" key="7">
    <source>
        <dbReference type="Google" id="ProtNLM"/>
    </source>
</evidence>
<dbReference type="OMA" id="GTKFLWV"/>
<feature type="region of interest" description="Disordered" evidence="4">
    <location>
        <begin position="479"/>
        <end position="498"/>
    </location>
</feature>
<dbReference type="EMBL" id="CM003379">
    <property type="protein sequence ID" value="KOM52954.1"/>
    <property type="molecule type" value="Genomic_DNA"/>
</dbReference>
<evidence type="ECO:0000256" key="4">
    <source>
        <dbReference type="SAM" id="MobiDB-lite"/>
    </source>
</evidence>
<organism evidence="5 6">
    <name type="scientific">Phaseolus angularis</name>
    <name type="common">Azuki bean</name>
    <name type="synonym">Vigna angularis</name>
    <dbReference type="NCBI Taxonomy" id="3914"/>
    <lineage>
        <taxon>Eukaryota</taxon>
        <taxon>Viridiplantae</taxon>
        <taxon>Streptophyta</taxon>
        <taxon>Embryophyta</taxon>
        <taxon>Tracheophyta</taxon>
        <taxon>Spermatophyta</taxon>
        <taxon>Magnoliopsida</taxon>
        <taxon>eudicotyledons</taxon>
        <taxon>Gunneridae</taxon>
        <taxon>Pentapetalae</taxon>
        <taxon>rosids</taxon>
        <taxon>fabids</taxon>
        <taxon>Fabales</taxon>
        <taxon>Fabaceae</taxon>
        <taxon>Papilionoideae</taxon>
        <taxon>50 kb inversion clade</taxon>
        <taxon>NPAAA clade</taxon>
        <taxon>indigoferoid/millettioid clade</taxon>
        <taxon>Phaseoleae</taxon>
        <taxon>Vigna</taxon>
    </lineage>
</organism>
<dbReference type="PANTHER" id="PTHR48046:SF6">
    <property type="entry name" value="GLYCOSYLTRANSFERASE"/>
    <property type="match status" value="1"/>
</dbReference>
<accession>A0A0L9VE79</accession>
<keyword evidence="3" id="KW-0808">Transferase</keyword>
<reference evidence="6" key="1">
    <citation type="journal article" date="2015" name="Proc. Natl. Acad. Sci. U.S.A.">
        <title>Genome sequencing of adzuki bean (Vigna angularis) provides insight into high starch and low fat accumulation and domestication.</title>
        <authorList>
            <person name="Yang K."/>
            <person name="Tian Z."/>
            <person name="Chen C."/>
            <person name="Luo L."/>
            <person name="Zhao B."/>
            <person name="Wang Z."/>
            <person name="Yu L."/>
            <person name="Li Y."/>
            <person name="Sun Y."/>
            <person name="Li W."/>
            <person name="Chen Y."/>
            <person name="Li Y."/>
            <person name="Zhang Y."/>
            <person name="Ai D."/>
            <person name="Zhao J."/>
            <person name="Shang C."/>
            <person name="Ma Y."/>
            <person name="Wu B."/>
            <person name="Wang M."/>
            <person name="Gao L."/>
            <person name="Sun D."/>
            <person name="Zhang P."/>
            <person name="Guo F."/>
            <person name="Wang W."/>
            <person name="Li Y."/>
            <person name="Wang J."/>
            <person name="Varshney R.K."/>
            <person name="Wang J."/>
            <person name="Ling H.Q."/>
            <person name="Wan P."/>
        </authorList>
    </citation>
    <scope>NUCLEOTIDE SEQUENCE</scope>
    <source>
        <strain evidence="6">cv. Jingnong 6</strain>
    </source>
</reference>